<dbReference type="EMBL" id="FOMZ01000004">
    <property type="protein sequence ID" value="SFD85375.1"/>
    <property type="molecule type" value="Genomic_DNA"/>
</dbReference>
<proteinExistence type="predicted"/>
<dbReference type="AlphaFoldDB" id="A0A1I1VR87"/>
<dbReference type="Proteomes" id="UP000198716">
    <property type="component" value="Unassembled WGS sequence"/>
</dbReference>
<name>A0A1I1VR87_9ACTN</name>
<feature type="compositionally biased region" description="Basic and acidic residues" evidence="1">
    <location>
        <begin position="39"/>
        <end position="54"/>
    </location>
</feature>
<dbReference type="RefSeq" id="WP_092925271.1">
    <property type="nucleotide sequence ID" value="NZ_FOMZ01000004.1"/>
</dbReference>
<protein>
    <submittedName>
        <fullName evidence="2">Uncharacterized protein</fullName>
    </submittedName>
</protein>
<organism evidence="2 3">
    <name type="scientific">Actinopolyspora alba</name>
    <dbReference type="NCBI Taxonomy" id="673379"/>
    <lineage>
        <taxon>Bacteria</taxon>
        <taxon>Bacillati</taxon>
        <taxon>Actinomycetota</taxon>
        <taxon>Actinomycetes</taxon>
        <taxon>Actinopolysporales</taxon>
        <taxon>Actinopolysporaceae</taxon>
        <taxon>Actinopolyspora</taxon>
        <taxon>Actinopolyspora alba group</taxon>
    </lineage>
</organism>
<gene>
    <name evidence="2" type="ORF">SAMN04487819_104106</name>
</gene>
<dbReference type="Pfam" id="PF20079">
    <property type="entry name" value="DUF6474"/>
    <property type="match status" value="1"/>
</dbReference>
<feature type="compositionally biased region" description="Basic and acidic residues" evidence="1">
    <location>
        <begin position="7"/>
        <end position="19"/>
    </location>
</feature>
<keyword evidence="3" id="KW-1185">Reference proteome</keyword>
<evidence type="ECO:0000313" key="3">
    <source>
        <dbReference type="Proteomes" id="UP000198716"/>
    </source>
</evidence>
<evidence type="ECO:0000313" key="2">
    <source>
        <dbReference type="EMBL" id="SFD85375.1"/>
    </source>
</evidence>
<dbReference type="InterPro" id="IPR045522">
    <property type="entry name" value="DUF6474"/>
</dbReference>
<sequence>MTRAQRTRHEAPAARRRSEPPGQRQSTRPRRSATPDQDCFGRKDPKTAKQEVKLAKQRYKAASKGEAGRITPGNARKAVGVVRVIGPVLAPYAAQAASAARDTYERARARRLGVAVTEVDRFSGRGAALHARIAGDSTALRDLRERERQDRSETEVTRFVDSAQRRLSELASAVRAAERMPAGRRRSAHRAVRGELGRIEDDLLRRFRVGE</sequence>
<accession>A0A1I1VR87</accession>
<feature type="region of interest" description="Disordered" evidence="1">
    <location>
        <begin position="1"/>
        <end position="72"/>
    </location>
</feature>
<reference evidence="3" key="1">
    <citation type="submission" date="2016-10" db="EMBL/GenBank/DDBJ databases">
        <authorList>
            <person name="Varghese N."/>
            <person name="Submissions S."/>
        </authorList>
    </citation>
    <scope>NUCLEOTIDE SEQUENCE [LARGE SCALE GENOMIC DNA]</scope>
    <source>
        <strain evidence="3">DSM 45004</strain>
    </source>
</reference>
<evidence type="ECO:0000256" key="1">
    <source>
        <dbReference type="SAM" id="MobiDB-lite"/>
    </source>
</evidence>